<dbReference type="GO" id="GO:0006417">
    <property type="term" value="P:regulation of translation"/>
    <property type="evidence" value="ECO:0007669"/>
    <property type="project" value="UniProtKB-KW"/>
</dbReference>
<dbReference type="PROSITE" id="PS50303">
    <property type="entry name" value="PUM_HD"/>
    <property type="match status" value="1"/>
</dbReference>
<evidence type="ECO:0000313" key="6">
    <source>
        <dbReference type="EMBL" id="KAE7995258.1"/>
    </source>
</evidence>
<dbReference type="InterPro" id="IPR016024">
    <property type="entry name" value="ARM-type_fold"/>
</dbReference>
<organism evidence="6 7">
    <name type="scientific">Carpinus fangiana</name>
    <dbReference type="NCBI Taxonomy" id="176857"/>
    <lineage>
        <taxon>Eukaryota</taxon>
        <taxon>Viridiplantae</taxon>
        <taxon>Streptophyta</taxon>
        <taxon>Embryophyta</taxon>
        <taxon>Tracheophyta</taxon>
        <taxon>Spermatophyta</taxon>
        <taxon>Magnoliopsida</taxon>
        <taxon>eudicotyledons</taxon>
        <taxon>Gunneridae</taxon>
        <taxon>Pentapetalae</taxon>
        <taxon>rosids</taxon>
        <taxon>fabids</taxon>
        <taxon>Fagales</taxon>
        <taxon>Betulaceae</taxon>
        <taxon>Carpinus</taxon>
    </lineage>
</organism>
<keyword evidence="3" id="KW-0694">RNA-binding</keyword>
<dbReference type="InterPro" id="IPR001313">
    <property type="entry name" value="Pumilio_RNA-bd_rpt"/>
</dbReference>
<dbReference type="SUPFAM" id="SSF48371">
    <property type="entry name" value="ARM repeat"/>
    <property type="match status" value="1"/>
</dbReference>
<dbReference type="GO" id="GO:0003729">
    <property type="term" value="F:mRNA binding"/>
    <property type="evidence" value="ECO:0007669"/>
    <property type="project" value="TreeGrafter"/>
</dbReference>
<keyword evidence="2" id="KW-0810">Translation regulation</keyword>
<accession>A0A5N6Q7N6</accession>
<dbReference type="PROSITE" id="PS50302">
    <property type="entry name" value="PUM"/>
    <property type="match status" value="1"/>
</dbReference>
<dbReference type="InterPro" id="IPR011989">
    <property type="entry name" value="ARM-like"/>
</dbReference>
<evidence type="ECO:0000256" key="3">
    <source>
        <dbReference type="ARBA" id="ARBA00022884"/>
    </source>
</evidence>
<gene>
    <name evidence="6" type="ORF">FH972_000077</name>
</gene>
<dbReference type="SMART" id="SM00025">
    <property type="entry name" value="Pumilio"/>
    <property type="match status" value="5"/>
</dbReference>
<evidence type="ECO:0000313" key="7">
    <source>
        <dbReference type="Proteomes" id="UP000327013"/>
    </source>
</evidence>
<feature type="repeat" description="Pumilio" evidence="4">
    <location>
        <begin position="407"/>
        <end position="447"/>
    </location>
</feature>
<sequence length="475" mass="53551">MEDSTDSKRNKVDGLSLCFQNLQVCSTPGTVENSQKSGYEKSLPSSSNSYLTQPRILEPDFLPFYPQSFNGGIHIGDWRHSDYRRPMVENLTRANSGFGEASTSIWVNQNSPIGLNAARGGRVNGMIAENLNLNCCGVGGQNYCGGCYQNSRSPGVFWTPDGINYQDYLNWLQNMLTSRNQVIINTVVEGVLGMILLLMTDRHGHQFFNRLMESVNECQLQLIVAEITSQPELLIDVSLTPYGSKSVKKLLKKLGKMPLTSKVISALSSGFYRLMIDLTGSSVILRCLDFADTWQNESLYREALRHCLDLAKHEKGCISFNKFITSSQGLGRKILLHFIASQSVYLSQDPSGNYVLQHVLGLHDPVCTEIICCQLRGKYVLLSSQKGGSHVVEKCLNSPWMDYAIEDFIKWDRFWQLARDRYGNYVIQTALKATKRTNSRFHQDLLEILQMHFDDLQSGYGKNVINLILNRIPLD</sequence>
<reference evidence="6 7" key="1">
    <citation type="submission" date="2019-06" db="EMBL/GenBank/DDBJ databases">
        <title>A chromosomal-level reference genome of Carpinus fangiana (Coryloideae, Betulaceae).</title>
        <authorList>
            <person name="Yang X."/>
            <person name="Wang Z."/>
            <person name="Zhang L."/>
            <person name="Hao G."/>
            <person name="Liu J."/>
            <person name="Yang Y."/>
        </authorList>
    </citation>
    <scope>NUCLEOTIDE SEQUENCE [LARGE SCALE GENOMIC DNA]</scope>
    <source>
        <strain evidence="6">Cfa_2016G</strain>
        <tissue evidence="6">Leaf</tissue>
    </source>
</reference>
<dbReference type="InterPro" id="IPR033133">
    <property type="entry name" value="PUM-HD"/>
</dbReference>
<dbReference type="GO" id="GO:0005737">
    <property type="term" value="C:cytoplasm"/>
    <property type="evidence" value="ECO:0007669"/>
    <property type="project" value="TreeGrafter"/>
</dbReference>
<name>A0A5N6Q7N6_9ROSI</name>
<keyword evidence="7" id="KW-1185">Reference proteome</keyword>
<evidence type="ECO:0000256" key="4">
    <source>
        <dbReference type="PROSITE-ProRule" id="PRU00317"/>
    </source>
</evidence>
<dbReference type="Pfam" id="PF00806">
    <property type="entry name" value="PUF"/>
    <property type="match status" value="6"/>
</dbReference>
<feature type="domain" description="PUM-HD" evidence="5">
    <location>
        <begin position="122"/>
        <end position="472"/>
    </location>
</feature>
<protein>
    <recommendedName>
        <fullName evidence="5">PUM-HD domain-containing protein</fullName>
    </recommendedName>
</protein>
<evidence type="ECO:0000259" key="5">
    <source>
        <dbReference type="PROSITE" id="PS50303"/>
    </source>
</evidence>
<dbReference type="Proteomes" id="UP000327013">
    <property type="component" value="Chromosome 1"/>
</dbReference>
<evidence type="ECO:0000256" key="2">
    <source>
        <dbReference type="ARBA" id="ARBA00022845"/>
    </source>
</evidence>
<dbReference type="Gene3D" id="1.25.10.10">
    <property type="entry name" value="Leucine-rich Repeat Variant"/>
    <property type="match status" value="1"/>
</dbReference>
<dbReference type="AlphaFoldDB" id="A0A5N6Q7N6"/>
<evidence type="ECO:0000256" key="1">
    <source>
        <dbReference type="ARBA" id="ARBA00022737"/>
    </source>
</evidence>
<dbReference type="EMBL" id="CM017321">
    <property type="protein sequence ID" value="KAE7995258.1"/>
    <property type="molecule type" value="Genomic_DNA"/>
</dbReference>
<keyword evidence="1" id="KW-0677">Repeat</keyword>
<proteinExistence type="predicted"/>
<dbReference type="PANTHER" id="PTHR12537:SF137">
    <property type="entry name" value="PUMILIO HOMOLOG 16-RELATED"/>
    <property type="match status" value="1"/>
</dbReference>
<dbReference type="PANTHER" id="PTHR12537">
    <property type="entry name" value="RNA BINDING PROTEIN PUMILIO-RELATED"/>
    <property type="match status" value="1"/>
</dbReference>
<dbReference type="OrthoDB" id="668540at2759"/>